<evidence type="ECO:0000256" key="2">
    <source>
        <dbReference type="ARBA" id="ARBA00023315"/>
    </source>
</evidence>
<accession>A9V762</accession>
<organism evidence="3 4">
    <name type="scientific">Monosiga brevicollis</name>
    <name type="common">Choanoflagellate</name>
    <dbReference type="NCBI Taxonomy" id="81824"/>
    <lineage>
        <taxon>Eukaryota</taxon>
        <taxon>Choanoflagellata</taxon>
        <taxon>Craspedida</taxon>
        <taxon>Salpingoecidae</taxon>
        <taxon>Monosiga</taxon>
    </lineage>
</organism>
<dbReference type="KEGG" id="mbr:MONBRDRAFT_10765"/>
<keyword evidence="1" id="KW-0808">Transferase</keyword>
<dbReference type="Gene3D" id="3.40.630.30">
    <property type="match status" value="1"/>
</dbReference>
<evidence type="ECO:0008006" key="5">
    <source>
        <dbReference type="Google" id="ProtNLM"/>
    </source>
</evidence>
<dbReference type="PANTHER" id="PTHR13256">
    <property type="entry name" value="N-ACETYLTRANSFERASE 9"/>
    <property type="match status" value="1"/>
</dbReference>
<dbReference type="InterPro" id="IPR039135">
    <property type="entry name" value="NAT9-like"/>
</dbReference>
<dbReference type="GO" id="GO:0008080">
    <property type="term" value="F:N-acetyltransferase activity"/>
    <property type="evidence" value="ECO:0007669"/>
    <property type="project" value="InterPro"/>
</dbReference>
<dbReference type="GeneID" id="5893809"/>
<name>A9V762_MONBE</name>
<dbReference type="PANTHER" id="PTHR13256:SF16">
    <property type="entry name" value="ALPHA_BETA-TUBULIN-N-ACETYLTRANSFERASE 9"/>
    <property type="match status" value="1"/>
</dbReference>
<dbReference type="EMBL" id="CH991564">
    <property type="protein sequence ID" value="EDQ86664.1"/>
    <property type="molecule type" value="Genomic_DNA"/>
</dbReference>
<dbReference type="STRING" id="81824.A9V762"/>
<dbReference type="eggNOG" id="KOG4135">
    <property type="taxonomic scope" value="Eukaryota"/>
</dbReference>
<evidence type="ECO:0000313" key="4">
    <source>
        <dbReference type="Proteomes" id="UP000001357"/>
    </source>
</evidence>
<gene>
    <name evidence="3" type="ORF">MONBRDRAFT_10765</name>
</gene>
<dbReference type="RefSeq" id="XP_001748500.1">
    <property type="nucleotide sequence ID" value="XM_001748448.1"/>
</dbReference>
<dbReference type="FunCoup" id="A9V762">
    <property type="interactions" value="88"/>
</dbReference>
<evidence type="ECO:0000256" key="1">
    <source>
        <dbReference type="ARBA" id="ARBA00022679"/>
    </source>
</evidence>
<evidence type="ECO:0000313" key="3">
    <source>
        <dbReference type="EMBL" id="EDQ86664.1"/>
    </source>
</evidence>
<dbReference type="Proteomes" id="UP000001357">
    <property type="component" value="Unassembled WGS sequence"/>
</dbReference>
<sequence>MRINNNDALTSEGLVLVPYMAHHVPKYHEWMQSTELQEQPAHGMCTNGRSATTRLDDPSPDVTVEEETAAMVGDVNLFFNDQDDPHSAEIERVTAKIGFANAPSLHLFTERLGFTEVSRSVVFEEVTLERRLEPALVAEWRALVQSRKLAYDTAFVAARA</sequence>
<dbReference type="InParanoid" id="A9V762"/>
<reference evidence="3 4" key="1">
    <citation type="journal article" date="2008" name="Nature">
        <title>The genome of the choanoflagellate Monosiga brevicollis and the origin of metazoans.</title>
        <authorList>
            <consortium name="JGI Sequencing"/>
            <person name="King N."/>
            <person name="Westbrook M.J."/>
            <person name="Young S.L."/>
            <person name="Kuo A."/>
            <person name="Abedin M."/>
            <person name="Chapman J."/>
            <person name="Fairclough S."/>
            <person name="Hellsten U."/>
            <person name="Isogai Y."/>
            <person name="Letunic I."/>
            <person name="Marr M."/>
            <person name="Pincus D."/>
            <person name="Putnam N."/>
            <person name="Rokas A."/>
            <person name="Wright K.J."/>
            <person name="Zuzow R."/>
            <person name="Dirks W."/>
            <person name="Good M."/>
            <person name="Goodstein D."/>
            <person name="Lemons D."/>
            <person name="Li W."/>
            <person name="Lyons J.B."/>
            <person name="Morris A."/>
            <person name="Nichols S."/>
            <person name="Richter D.J."/>
            <person name="Salamov A."/>
            <person name="Bork P."/>
            <person name="Lim W.A."/>
            <person name="Manning G."/>
            <person name="Miller W.T."/>
            <person name="McGinnis W."/>
            <person name="Shapiro H."/>
            <person name="Tjian R."/>
            <person name="Grigoriev I.V."/>
            <person name="Rokhsar D."/>
        </authorList>
    </citation>
    <scope>NUCLEOTIDE SEQUENCE [LARGE SCALE GENOMIC DNA]</scope>
    <source>
        <strain evidence="4">MX1 / ATCC 50154</strain>
    </source>
</reference>
<protein>
    <recommendedName>
        <fullName evidence="5">N-acetyltransferase domain-containing protein</fullName>
    </recommendedName>
</protein>
<proteinExistence type="predicted"/>
<dbReference type="AlphaFoldDB" id="A9V762"/>
<keyword evidence="4" id="KW-1185">Reference proteome</keyword>
<keyword evidence="2" id="KW-0012">Acyltransferase</keyword>